<dbReference type="CDD" id="cd06260">
    <property type="entry name" value="DUF820-like"/>
    <property type="match status" value="1"/>
</dbReference>
<gene>
    <name evidence="3" type="ORF">WN50_05885</name>
</gene>
<dbReference type="InterPro" id="IPR012296">
    <property type="entry name" value="Nuclease_put_TT1808"/>
</dbReference>
<dbReference type="PANTHER" id="PTHR33352">
    <property type="entry name" value="SLR1095 PROTEIN"/>
    <property type="match status" value="1"/>
</dbReference>
<reference evidence="3 4" key="1">
    <citation type="submission" date="2015-06" db="EMBL/GenBank/DDBJ databases">
        <title>Draft genome assembly of filamentous brackish cyanobacterium Limnoraphis robusta strain CS-951.</title>
        <authorList>
            <person name="Willis A."/>
            <person name="Parks M."/>
            <person name="Burford M.A."/>
        </authorList>
    </citation>
    <scope>NUCLEOTIDE SEQUENCE [LARGE SCALE GENOMIC DNA]</scope>
    <source>
        <strain evidence="3 4">CS-951</strain>
    </source>
</reference>
<accession>A0A0F5YJC7</accession>
<comment type="caution">
    <text evidence="3">The sequence shown here is derived from an EMBL/GenBank/DDBJ whole genome shotgun (WGS) entry which is preliminary data.</text>
</comment>
<dbReference type="PATRIC" id="fig|1637645.4.peg.4811"/>
<name>A0A0F5YJC7_9CYAN</name>
<evidence type="ECO:0000313" key="3">
    <source>
        <dbReference type="EMBL" id="KKD38996.1"/>
    </source>
</evidence>
<feature type="compositionally biased region" description="Low complexity" evidence="1">
    <location>
        <begin position="219"/>
        <end position="229"/>
    </location>
</feature>
<sequence length="256" mass="30368">MTIAQDLETLQHEPEFEDIEYPSGDLESQEPPLESYLHLQQLLLLMTCLDWLWKDRNDYFAAGNLTIYYSPEQQKTQNFRGPDFFVVLDTERKPRQSWVVWEEGGKYPNFIIELLSKSTANVDRTTKKKIYQDIFRTPEYFWFSPHTLEFQGFELLRGEYEPILPNEQGRLWSKQLQLFLGVYEQKLRFFTAEGMLVPTPEESAKTAEELAQTEKQQREATQQQLETAQQQLEFERQQREKLAAKLRELNIDPDTL</sequence>
<dbReference type="OrthoDB" id="450823at2"/>
<evidence type="ECO:0000313" key="4">
    <source>
        <dbReference type="Proteomes" id="UP000033607"/>
    </source>
</evidence>
<dbReference type="AlphaFoldDB" id="A0A0F5YJC7"/>
<dbReference type="Pfam" id="PF05685">
    <property type="entry name" value="Uma2"/>
    <property type="match status" value="1"/>
</dbReference>
<protein>
    <recommendedName>
        <fullName evidence="2">Putative restriction endonuclease domain-containing protein</fullName>
    </recommendedName>
</protein>
<feature type="region of interest" description="Disordered" evidence="1">
    <location>
        <begin position="207"/>
        <end position="229"/>
    </location>
</feature>
<dbReference type="Gene3D" id="3.90.1570.10">
    <property type="entry name" value="tt1808, chain A"/>
    <property type="match status" value="1"/>
</dbReference>
<organism evidence="3 4">
    <name type="scientific">Limnoraphis robusta CS-951</name>
    <dbReference type="NCBI Taxonomy" id="1637645"/>
    <lineage>
        <taxon>Bacteria</taxon>
        <taxon>Bacillati</taxon>
        <taxon>Cyanobacteriota</taxon>
        <taxon>Cyanophyceae</taxon>
        <taxon>Oscillatoriophycideae</taxon>
        <taxon>Oscillatoriales</taxon>
        <taxon>Sirenicapillariaceae</taxon>
        <taxon>Limnoraphis</taxon>
    </lineage>
</organism>
<dbReference type="InterPro" id="IPR011335">
    <property type="entry name" value="Restrct_endonuc-II-like"/>
</dbReference>
<evidence type="ECO:0000256" key="1">
    <source>
        <dbReference type="SAM" id="MobiDB-lite"/>
    </source>
</evidence>
<proteinExistence type="predicted"/>
<dbReference type="PANTHER" id="PTHR33352:SF3">
    <property type="entry name" value="SLR1612 PROTEIN"/>
    <property type="match status" value="1"/>
</dbReference>
<evidence type="ECO:0000259" key="2">
    <source>
        <dbReference type="Pfam" id="PF05685"/>
    </source>
</evidence>
<feature type="domain" description="Putative restriction endonuclease" evidence="2">
    <location>
        <begin position="5"/>
        <end position="176"/>
    </location>
</feature>
<dbReference type="RefSeq" id="WP_046277579.1">
    <property type="nucleotide sequence ID" value="NZ_LATL02000242.1"/>
</dbReference>
<dbReference type="Proteomes" id="UP000033607">
    <property type="component" value="Unassembled WGS sequence"/>
</dbReference>
<dbReference type="EMBL" id="LATL02000242">
    <property type="protein sequence ID" value="KKD38996.1"/>
    <property type="molecule type" value="Genomic_DNA"/>
</dbReference>
<dbReference type="InterPro" id="IPR008538">
    <property type="entry name" value="Uma2"/>
</dbReference>
<dbReference type="SUPFAM" id="SSF52980">
    <property type="entry name" value="Restriction endonuclease-like"/>
    <property type="match status" value="1"/>
</dbReference>